<feature type="compositionally biased region" description="Basic and acidic residues" evidence="1">
    <location>
        <begin position="219"/>
        <end position="229"/>
    </location>
</feature>
<sequence>MTDDPIPDDPRFTRRGALALGGATLLAGCGALPNPLGSDPVELDGAALTRIAGREGPTIDHPLPVDVTDDHVADSRGRAHAMLGAAPLPLTADDLPNGAMREEIADHADHAREHLAEAVRATGARDRLELLAHARGPARATGARDRLELLAHARGPARAVEAAWAAIEDELTAADVRSARASVREDVSEFRDDWEYVGEGPVRAVVVHALVEQWVREGENDLSRRRPDDQSSPVTPLTVGERASEVEQARAALGDARHVGERFTASLSDARSLAATFTDARDSLADTIDSRMTDKPGEHADLPGLVDGGGDLEGTVAGAALRQLHGDLPYEGEFVPETELPGRILWQVETLAQIGGFETLRERIAADEHRTVESAEDVEELRRAAVTAVEDALAESADERLARTELATLAGWFDYAARDIDRRAGDDPVELERVADEIAIYLEIEVIAGAVPAAVDEALAALGVE</sequence>
<dbReference type="EMBL" id="CP058910">
    <property type="protein sequence ID" value="QLH76015.1"/>
    <property type="molecule type" value="Genomic_DNA"/>
</dbReference>
<dbReference type="RefSeq" id="WP_179909959.1">
    <property type="nucleotide sequence ID" value="NZ_CP058910.1"/>
</dbReference>
<reference evidence="2 3" key="1">
    <citation type="submission" date="2020-07" db="EMBL/GenBank/DDBJ databases">
        <title>Halosimplex pelagicum sp. nov. and Halosimplex rubrum sp. nov., isolated from salted brown alga Laminaria, and emended description of the genus Halosimplex.</title>
        <authorList>
            <person name="Cui H."/>
        </authorList>
    </citation>
    <scope>NUCLEOTIDE SEQUENCE [LARGE SCALE GENOMIC DNA]</scope>
    <source>
        <strain evidence="2 3">R27</strain>
    </source>
</reference>
<keyword evidence="3" id="KW-1185">Reference proteome</keyword>
<proteinExistence type="predicted"/>
<accession>A0A7D5T4D4</accession>
<dbReference type="KEGG" id="hrr:HZS55_01255"/>
<feature type="region of interest" description="Disordered" evidence="1">
    <location>
        <begin position="219"/>
        <end position="238"/>
    </location>
</feature>
<evidence type="ECO:0000313" key="3">
    <source>
        <dbReference type="Proteomes" id="UP000509667"/>
    </source>
</evidence>
<dbReference type="GeneID" id="56076448"/>
<evidence type="ECO:0000256" key="1">
    <source>
        <dbReference type="SAM" id="MobiDB-lite"/>
    </source>
</evidence>
<organism evidence="2 3">
    <name type="scientific">Halosimplex rubrum</name>
    <dbReference type="NCBI Taxonomy" id="869889"/>
    <lineage>
        <taxon>Archaea</taxon>
        <taxon>Methanobacteriati</taxon>
        <taxon>Methanobacteriota</taxon>
        <taxon>Stenosarchaea group</taxon>
        <taxon>Halobacteria</taxon>
        <taxon>Halobacteriales</taxon>
        <taxon>Haloarculaceae</taxon>
        <taxon>Halosimplex</taxon>
    </lineage>
</organism>
<protein>
    <submittedName>
        <fullName evidence="2">Uncharacterized protein</fullName>
    </submittedName>
</protein>
<dbReference type="OrthoDB" id="350675at2157"/>
<evidence type="ECO:0000313" key="2">
    <source>
        <dbReference type="EMBL" id="QLH76015.1"/>
    </source>
</evidence>
<name>A0A7D5T4D4_9EURY</name>
<dbReference type="Proteomes" id="UP000509667">
    <property type="component" value="Chromosome"/>
</dbReference>
<dbReference type="AlphaFoldDB" id="A0A7D5T4D4"/>
<gene>
    <name evidence="2" type="ORF">HZS55_01255</name>
</gene>